<dbReference type="PANTHER" id="PTHR43630">
    <property type="entry name" value="POLY-BETA-1,6-N-ACETYL-D-GLUCOSAMINE SYNTHASE"/>
    <property type="match status" value="1"/>
</dbReference>
<comment type="similarity">
    <text evidence="1">Belongs to the glycosyltransferase 2 family. WaaE/KdtX subfamily.</text>
</comment>
<dbReference type="Gene3D" id="3.90.550.10">
    <property type="entry name" value="Spore Coat Polysaccharide Biosynthesis Protein SpsA, Chain A"/>
    <property type="match status" value="1"/>
</dbReference>
<comment type="caution">
    <text evidence="4">The sequence shown here is derived from an EMBL/GenBank/DDBJ whole genome shotgun (WGS) entry which is preliminary data.</text>
</comment>
<proteinExistence type="inferred from homology"/>
<dbReference type="PANTHER" id="PTHR43630:SF2">
    <property type="entry name" value="GLYCOSYLTRANSFERASE"/>
    <property type="match status" value="1"/>
</dbReference>
<keyword evidence="4" id="KW-0808">Transferase</keyword>
<dbReference type="InterPro" id="IPR001173">
    <property type="entry name" value="Glyco_trans_2-like"/>
</dbReference>
<sequence>MAEKITVTVLTKDSEATLRECLEALRGFDEVVVLDSGSGDRTLEIARSFPNVVVHEHPFLGFGPMKNLAVDKASNDWILSVDSDEVVSSFLAEEIQSMQLDEHCVYAVGRDNQYHGRLINGCGWDNDRVERLFNRKRLRFNDRMIHEGLEINDATRIVRLRGRLKHYAYDNASQLIAKLQHYSTLWADERKGKKSASALQAFLYAAFSFFKYYILKRGWLYGYEGLLISVSNANGVFYKYIKLYEANRR</sequence>
<keyword evidence="2" id="KW-0812">Transmembrane</keyword>
<accession>A0A165MG15</accession>
<keyword evidence="2" id="KW-0472">Membrane</keyword>
<feature type="domain" description="Glycosyltransferase 2-like" evidence="3">
    <location>
        <begin position="7"/>
        <end position="114"/>
    </location>
</feature>
<evidence type="ECO:0000256" key="1">
    <source>
        <dbReference type="ARBA" id="ARBA00038494"/>
    </source>
</evidence>
<protein>
    <submittedName>
        <fullName evidence="4">Family 2 glycosyl transferase</fullName>
    </submittedName>
</protein>
<evidence type="ECO:0000313" key="4">
    <source>
        <dbReference type="EMBL" id="KZK75204.1"/>
    </source>
</evidence>
<dbReference type="Proteomes" id="UP000076481">
    <property type="component" value="Unassembled WGS sequence"/>
</dbReference>
<dbReference type="CDD" id="cd02511">
    <property type="entry name" value="Beta4Glucosyltransferase"/>
    <property type="match status" value="1"/>
</dbReference>
<organism evidence="4 5">
    <name type="scientific">Pelodictyon luteolum</name>
    <dbReference type="NCBI Taxonomy" id="1100"/>
    <lineage>
        <taxon>Bacteria</taxon>
        <taxon>Pseudomonadati</taxon>
        <taxon>Chlorobiota</taxon>
        <taxon>Chlorobiia</taxon>
        <taxon>Chlorobiales</taxon>
        <taxon>Chlorobiaceae</taxon>
        <taxon>Chlorobium/Pelodictyon group</taxon>
        <taxon>Pelodictyon</taxon>
    </lineage>
</organism>
<dbReference type="InterPro" id="IPR029044">
    <property type="entry name" value="Nucleotide-diphossugar_trans"/>
</dbReference>
<dbReference type="SUPFAM" id="SSF53448">
    <property type="entry name" value="Nucleotide-diphospho-sugar transferases"/>
    <property type="match status" value="1"/>
</dbReference>
<feature type="transmembrane region" description="Helical" evidence="2">
    <location>
        <begin position="220"/>
        <end position="241"/>
    </location>
</feature>
<dbReference type="EMBL" id="LVWG01000007">
    <property type="protein sequence ID" value="KZK75204.1"/>
    <property type="molecule type" value="Genomic_DNA"/>
</dbReference>
<gene>
    <name evidence="4" type="ORF">A3K90_08635</name>
</gene>
<evidence type="ECO:0000313" key="5">
    <source>
        <dbReference type="Proteomes" id="UP000076481"/>
    </source>
</evidence>
<dbReference type="AlphaFoldDB" id="A0A165MG15"/>
<evidence type="ECO:0000259" key="3">
    <source>
        <dbReference type="Pfam" id="PF00535"/>
    </source>
</evidence>
<dbReference type="GO" id="GO:0016740">
    <property type="term" value="F:transferase activity"/>
    <property type="evidence" value="ECO:0007669"/>
    <property type="project" value="UniProtKB-KW"/>
</dbReference>
<keyword evidence="2" id="KW-1133">Transmembrane helix</keyword>
<dbReference type="RefSeq" id="WP_303680678.1">
    <property type="nucleotide sequence ID" value="NZ_LVWG01000007.1"/>
</dbReference>
<dbReference type="Pfam" id="PF00535">
    <property type="entry name" value="Glycos_transf_2"/>
    <property type="match status" value="1"/>
</dbReference>
<reference evidence="4 5" key="1">
    <citation type="submission" date="2016-03" db="EMBL/GenBank/DDBJ databases">
        <title>Speciation and ecological success in dimly lit waters: horizontal gene transfer in a green sulfur bacteria bloom unveiled by metagenomic assembly.</title>
        <authorList>
            <person name="Llorens-Mares T."/>
            <person name="Liu Z."/>
            <person name="Allen L.Z."/>
            <person name="Rusch D.B."/>
            <person name="Craig M.T."/>
            <person name="Dupont C.L."/>
            <person name="Bryant D.A."/>
            <person name="Casamayor E.O."/>
        </authorList>
    </citation>
    <scope>NUCLEOTIDE SEQUENCE [LARGE SCALE GENOMIC DNA]</scope>
    <source>
        <strain evidence="4">CIII</strain>
    </source>
</reference>
<evidence type="ECO:0000256" key="2">
    <source>
        <dbReference type="SAM" id="Phobius"/>
    </source>
</evidence>
<name>A0A165MG15_PELLU</name>